<accession>A0A8J3IM40</accession>
<keyword evidence="1" id="KW-0472">Membrane</keyword>
<dbReference type="AlphaFoldDB" id="A0A8J3IM40"/>
<keyword evidence="3" id="KW-1185">Reference proteome</keyword>
<dbReference type="Pfam" id="PF19545">
    <property type="entry name" value="DUF6069"/>
    <property type="match status" value="1"/>
</dbReference>
<feature type="transmembrane region" description="Helical" evidence="1">
    <location>
        <begin position="86"/>
        <end position="104"/>
    </location>
</feature>
<dbReference type="Proteomes" id="UP000597444">
    <property type="component" value="Unassembled WGS sequence"/>
</dbReference>
<sequence length="141" mass="15465">MASTLSREQLALRKLWWIGPVTIVLAAIINLVIRGIAVAFLGVPETFSYFQPASIIGSTIIFLLLALLTFVIVIRTARNPIRFYRILALICLLISLLTPILALTGLMPTPGMNLSIFWTMIAMHIVSAAITIGLFTTLVRA</sequence>
<keyword evidence="1" id="KW-0812">Transmembrane</keyword>
<evidence type="ECO:0000313" key="3">
    <source>
        <dbReference type="Proteomes" id="UP000597444"/>
    </source>
</evidence>
<protein>
    <submittedName>
        <fullName evidence="2">Uncharacterized protein</fullName>
    </submittedName>
</protein>
<feature type="transmembrane region" description="Helical" evidence="1">
    <location>
        <begin position="53"/>
        <end position="74"/>
    </location>
</feature>
<name>A0A8J3IM40_9CHLR</name>
<comment type="caution">
    <text evidence="2">The sequence shown here is derived from an EMBL/GenBank/DDBJ whole genome shotgun (WGS) entry which is preliminary data.</text>
</comment>
<dbReference type="EMBL" id="BNJK01000001">
    <property type="protein sequence ID" value="GHO93135.1"/>
    <property type="molecule type" value="Genomic_DNA"/>
</dbReference>
<organism evidence="2 3">
    <name type="scientific">Reticulibacter mediterranei</name>
    <dbReference type="NCBI Taxonomy" id="2778369"/>
    <lineage>
        <taxon>Bacteria</taxon>
        <taxon>Bacillati</taxon>
        <taxon>Chloroflexota</taxon>
        <taxon>Ktedonobacteria</taxon>
        <taxon>Ktedonobacterales</taxon>
        <taxon>Reticulibacteraceae</taxon>
        <taxon>Reticulibacter</taxon>
    </lineage>
</organism>
<dbReference type="InterPro" id="IPR045713">
    <property type="entry name" value="DUF6069"/>
</dbReference>
<evidence type="ECO:0000256" key="1">
    <source>
        <dbReference type="SAM" id="Phobius"/>
    </source>
</evidence>
<evidence type="ECO:0000313" key="2">
    <source>
        <dbReference type="EMBL" id="GHO93135.1"/>
    </source>
</evidence>
<feature type="transmembrane region" description="Helical" evidence="1">
    <location>
        <begin position="116"/>
        <end position="139"/>
    </location>
</feature>
<dbReference type="RefSeq" id="WP_220203936.1">
    <property type="nucleotide sequence ID" value="NZ_BNJK01000001.1"/>
</dbReference>
<feature type="transmembrane region" description="Helical" evidence="1">
    <location>
        <begin position="15"/>
        <end position="41"/>
    </location>
</feature>
<gene>
    <name evidence="2" type="ORF">KSF_031830</name>
</gene>
<keyword evidence="1" id="KW-1133">Transmembrane helix</keyword>
<proteinExistence type="predicted"/>
<reference evidence="2" key="1">
    <citation type="submission" date="2020-10" db="EMBL/GenBank/DDBJ databases">
        <title>Taxonomic study of unclassified bacteria belonging to the class Ktedonobacteria.</title>
        <authorList>
            <person name="Yabe S."/>
            <person name="Wang C.M."/>
            <person name="Zheng Y."/>
            <person name="Sakai Y."/>
            <person name="Cavaletti L."/>
            <person name="Monciardini P."/>
            <person name="Donadio S."/>
        </authorList>
    </citation>
    <scope>NUCLEOTIDE SEQUENCE</scope>
    <source>
        <strain evidence="2">ID150040</strain>
    </source>
</reference>